<feature type="transmembrane region" description="Helical" evidence="6">
    <location>
        <begin position="228"/>
        <end position="246"/>
    </location>
</feature>
<evidence type="ECO:0000313" key="8">
    <source>
        <dbReference type="Proteomes" id="UP000295578"/>
    </source>
</evidence>
<comment type="caution">
    <text evidence="7">The sequence shown here is derived from an EMBL/GenBank/DDBJ whole genome shotgun (WGS) entry which is preliminary data.</text>
</comment>
<evidence type="ECO:0000256" key="4">
    <source>
        <dbReference type="ARBA" id="ARBA00022989"/>
    </source>
</evidence>
<dbReference type="GO" id="GO:0005886">
    <property type="term" value="C:plasma membrane"/>
    <property type="evidence" value="ECO:0007669"/>
    <property type="project" value="UniProtKB-SubCell"/>
</dbReference>
<dbReference type="InterPro" id="IPR011701">
    <property type="entry name" value="MFS"/>
</dbReference>
<keyword evidence="5 6" id="KW-0472">Membrane</keyword>
<dbReference type="GO" id="GO:0022857">
    <property type="term" value="F:transmembrane transporter activity"/>
    <property type="evidence" value="ECO:0007669"/>
    <property type="project" value="InterPro"/>
</dbReference>
<feature type="transmembrane region" description="Helical" evidence="6">
    <location>
        <begin position="53"/>
        <end position="74"/>
    </location>
</feature>
<evidence type="ECO:0000313" key="7">
    <source>
        <dbReference type="EMBL" id="TDD84061.1"/>
    </source>
</evidence>
<feature type="transmembrane region" description="Helical" evidence="6">
    <location>
        <begin position="349"/>
        <end position="369"/>
    </location>
</feature>
<dbReference type="PANTHER" id="PTHR23513:SF11">
    <property type="entry name" value="STAPHYLOFERRIN A TRANSPORTER"/>
    <property type="match status" value="1"/>
</dbReference>
<dbReference type="OrthoDB" id="3227279at2"/>
<reference evidence="7 8" key="1">
    <citation type="submission" date="2019-03" db="EMBL/GenBank/DDBJ databases">
        <title>Draft genome sequences of novel Actinobacteria.</title>
        <authorList>
            <person name="Sahin N."/>
            <person name="Ay H."/>
            <person name="Saygin H."/>
        </authorList>
    </citation>
    <scope>NUCLEOTIDE SEQUENCE [LARGE SCALE GENOMIC DNA]</scope>
    <source>
        <strain evidence="7 8">DSM 45941</strain>
    </source>
</reference>
<organism evidence="7 8">
    <name type="scientific">Actinomadura darangshiensis</name>
    <dbReference type="NCBI Taxonomy" id="705336"/>
    <lineage>
        <taxon>Bacteria</taxon>
        <taxon>Bacillati</taxon>
        <taxon>Actinomycetota</taxon>
        <taxon>Actinomycetes</taxon>
        <taxon>Streptosporangiales</taxon>
        <taxon>Thermomonosporaceae</taxon>
        <taxon>Actinomadura</taxon>
    </lineage>
</organism>
<keyword evidence="8" id="KW-1185">Reference proteome</keyword>
<proteinExistence type="predicted"/>
<evidence type="ECO:0000256" key="3">
    <source>
        <dbReference type="ARBA" id="ARBA00022692"/>
    </source>
</evidence>
<protein>
    <submittedName>
        <fullName evidence="7">MFS transporter</fullName>
    </submittedName>
</protein>
<dbReference type="InterPro" id="IPR036259">
    <property type="entry name" value="MFS_trans_sf"/>
</dbReference>
<feature type="transmembrane region" description="Helical" evidence="6">
    <location>
        <begin position="258"/>
        <end position="277"/>
    </location>
</feature>
<evidence type="ECO:0000256" key="2">
    <source>
        <dbReference type="ARBA" id="ARBA00022475"/>
    </source>
</evidence>
<gene>
    <name evidence="7" type="ORF">E1293_13650</name>
</gene>
<dbReference type="PANTHER" id="PTHR23513">
    <property type="entry name" value="INTEGRAL MEMBRANE EFFLUX PROTEIN-RELATED"/>
    <property type="match status" value="1"/>
</dbReference>
<accession>A0A4R5BCZ5</accession>
<keyword evidence="4 6" id="KW-1133">Transmembrane helix</keyword>
<keyword evidence="3 6" id="KW-0812">Transmembrane</keyword>
<comment type="subcellular location">
    <subcellularLocation>
        <location evidence="1">Cell membrane</location>
        <topology evidence="1">Multi-pass membrane protein</topology>
    </subcellularLocation>
</comment>
<sequence length="397" mass="40167">MTAPPTTSARYRDVFGVQEFRTLFSLQTLQVGGDSIRTIALSVQAFERTGSPVAAALVFAAGMLPYVVGGALLLSLADRVPARRLLTGYHLLRLAVTAVLALGGLPLPLVMALLVVAGLFAPVGGATVQARLPALLPGDGYVLGRSLFTMTSAGAQIAGQAAGGLLLSVLTPSGTLWLATASAALATALARFRLPDVPAAARPASTGMAAETWRTNGRLLRARGTRGLLLAGWLPISLSVGSEGLAVPYAGRLGDPDAAGLLLSAAAAGMFAGNLVVGRWIRPGLRERLTLPLAALTGAPLLLFAFEPGLPVACALMAAGTSGLGYELAVQRRLVDAVPEEIRGQAIGLYGSGLMTGQAAGIAAAGALGESLSPAHVIALCGAAALAASLALARHLR</sequence>
<dbReference type="SUPFAM" id="SSF103473">
    <property type="entry name" value="MFS general substrate transporter"/>
    <property type="match status" value="1"/>
</dbReference>
<dbReference type="EMBL" id="SMKY01000048">
    <property type="protein sequence ID" value="TDD84061.1"/>
    <property type="molecule type" value="Genomic_DNA"/>
</dbReference>
<evidence type="ECO:0000256" key="6">
    <source>
        <dbReference type="SAM" id="Phobius"/>
    </source>
</evidence>
<dbReference type="RefSeq" id="WP_132197613.1">
    <property type="nucleotide sequence ID" value="NZ_SMKY01000048.1"/>
</dbReference>
<name>A0A4R5BCZ5_9ACTN</name>
<dbReference type="AlphaFoldDB" id="A0A4R5BCZ5"/>
<feature type="transmembrane region" description="Helical" evidence="6">
    <location>
        <begin position="94"/>
        <end position="121"/>
    </location>
</feature>
<keyword evidence="2" id="KW-1003">Cell membrane</keyword>
<evidence type="ECO:0000256" key="5">
    <source>
        <dbReference type="ARBA" id="ARBA00023136"/>
    </source>
</evidence>
<feature type="transmembrane region" description="Helical" evidence="6">
    <location>
        <begin position="375"/>
        <end position="393"/>
    </location>
</feature>
<dbReference type="Proteomes" id="UP000295578">
    <property type="component" value="Unassembled WGS sequence"/>
</dbReference>
<evidence type="ECO:0000256" key="1">
    <source>
        <dbReference type="ARBA" id="ARBA00004651"/>
    </source>
</evidence>
<dbReference type="Gene3D" id="1.20.1250.20">
    <property type="entry name" value="MFS general substrate transporter like domains"/>
    <property type="match status" value="1"/>
</dbReference>
<dbReference type="Pfam" id="PF07690">
    <property type="entry name" value="MFS_1"/>
    <property type="match status" value="1"/>
</dbReference>